<evidence type="ECO:0008006" key="4">
    <source>
        <dbReference type="Google" id="ProtNLM"/>
    </source>
</evidence>
<dbReference type="PANTHER" id="PTHR42203">
    <property type="entry name" value="UPF0058 PROTEIN MJ1205"/>
    <property type="match status" value="1"/>
</dbReference>
<reference evidence="2" key="1">
    <citation type="submission" date="2023-06" db="EMBL/GenBank/DDBJ databases">
        <title>Genome sequence of Methanosarcinaceae archaeon Ag5.</title>
        <authorList>
            <person name="Protasov E."/>
            <person name="Platt K."/>
            <person name="Poehlein A."/>
            <person name="Daniel R."/>
            <person name="Brune A."/>
        </authorList>
    </citation>
    <scope>NUCLEOTIDE SEQUENCE</scope>
    <source>
        <strain evidence="2">Ag5</strain>
    </source>
</reference>
<dbReference type="SUPFAM" id="SSF140371">
    <property type="entry name" value="Vng1086c-like"/>
    <property type="match status" value="1"/>
</dbReference>
<feature type="compositionally biased region" description="Basic and acidic residues" evidence="1">
    <location>
        <begin position="138"/>
        <end position="148"/>
    </location>
</feature>
<dbReference type="InterPro" id="IPR002753">
    <property type="entry name" value="UPF0058"/>
</dbReference>
<dbReference type="Gene3D" id="1.20.1270.110">
    <property type="entry name" value="Uncharacterised protein family UPF0058"/>
    <property type="match status" value="1"/>
</dbReference>
<evidence type="ECO:0000313" key="2">
    <source>
        <dbReference type="EMBL" id="MDV0447802.1"/>
    </source>
</evidence>
<proteinExistence type="predicted"/>
<accession>A0AAE4SDV3</accession>
<dbReference type="PANTHER" id="PTHR42203:SF2">
    <property type="entry name" value="UPF0058 PROTEIN MJ1205"/>
    <property type="match status" value="1"/>
</dbReference>
<keyword evidence="3" id="KW-1185">Reference proteome</keyword>
<feature type="region of interest" description="Disordered" evidence="1">
    <location>
        <begin position="129"/>
        <end position="148"/>
    </location>
</feature>
<dbReference type="RefSeq" id="WP_338100250.1">
    <property type="nucleotide sequence ID" value="NZ_JAWDKD010000026.1"/>
</dbReference>
<dbReference type="EMBL" id="JAWDKD010000026">
    <property type="protein sequence ID" value="MDV0447802.1"/>
    <property type="molecule type" value="Genomic_DNA"/>
</dbReference>
<evidence type="ECO:0000256" key="1">
    <source>
        <dbReference type="SAM" id="MobiDB-lite"/>
    </source>
</evidence>
<feature type="region of interest" description="Disordered" evidence="1">
    <location>
        <begin position="153"/>
        <end position="181"/>
    </location>
</feature>
<name>A0AAE4SDV3_9EURY</name>
<dbReference type="Pfam" id="PF01893">
    <property type="entry name" value="UPF0058"/>
    <property type="match status" value="1"/>
</dbReference>
<comment type="caution">
    <text evidence="2">The sequence shown here is derived from an EMBL/GenBank/DDBJ whole genome shotgun (WGS) entry which is preliminary data.</text>
</comment>
<dbReference type="AlphaFoldDB" id="A0AAE4SDV3"/>
<evidence type="ECO:0000313" key="3">
    <source>
        <dbReference type="Proteomes" id="UP001271789"/>
    </source>
</evidence>
<organism evidence="2 3">
    <name type="scientific">Methanolapillus africanus</name>
    <dbReference type="NCBI Taxonomy" id="3028297"/>
    <lineage>
        <taxon>Archaea</taxon>
        <taxon>Methanobacteriati</taxon>
        <taxon>Methanobacteriota</taxon>
        <taxon>Stenosarchaea group</taxon>
        <taxon>Methanomicrobia</taxon>
        <taxon>Methanosarcinales</taxon>
        <taxon>Methanosarcinaceae</taxon>
        <taxon>Methanolapillus</taxon>
    </lineage>
</organism>
<dbReference type="InterPro" id="IPR036519">
    <property type="entry name" value="UPF0058_sf"/>
</dbReference>
<protein>
    <recommendedName>
        <fullName evidence="4">Metal-binding protein</fullName>
    </recommendedName>
</protein>
<gene>
    <name evidence="2" type="ORF">MsAg5_17170</name>
</gene>
<dbReference type="Proteomes" id="UP001271789">
    <property type="component" value="Unassembled WGS sequence"/>
</dbReference>
<sequence length="181" mass="21626">MVYQSKNDWDGCDFIQKNELLQIHADLSRLKKLYERYGYVPEFNEYYELEISPLHVHRSKEDHKQAIFALSNALSIVAEEQNEAYTFSKIIDGMDIDEIDLDEIEKYVFEYDRPDYKTNKTGKIENISNMNEIDNEEENKIKREMGGEMKDQMKEEMKEEMKDRVKEKVEEKIEDSVSEKE</sequence>